<feature type="transmembrane region" description="Helical" evidence="9">
    <location>
        <begin position="206"/>
        <end position="224"/>
    </location>
</feature>
<dbReference type="PANTHER" id="PTHR23502">
    <property type="entry name" value="MAJOR FACILITATOR SUPERFAMILY"/>
    <property type="match status" value="1"/>
</dbReference>
<comment type="similarity">
    <text evidence="3">Belongs to the major facilitator superfamily.</text>
</comment>
<dbReference type="GO" id="GO:0022857">
    <property type="term" value="F:transmembrane transporter activity"/>
    <property type="evidence" value="ECO:0007669"/>
    <property type="project" value="InterPro"/>
</dbReference>
<dbReference type="PROSITE" id="PS50850">
    <property type="entry name" value="MFS"/>
    <property type="match status" value="1"/>
</dbReference>
<sequence length="539" mass="58553">MGSVEFGNQKSPAKQQMEDQARASRKQSPGQDEKLGPGTSLGVIANQSFVDEPCMGTIIKWKHGDPENPYNFSKTKKAAILVSAMCLLVNSTMGSSLPSNAIPYIVHEWSVTSQEQAILPISVYLIGYVLGPIIWGPLSEHIGRRNITITSFILFLIWTMAAPLASDWPSFLIFRFLAGAVGGAPIAVTVGIMCDIYNDPRERGTSMALFMLPNLFGPLLAPVISGYCSTTIGWRWTFWIALIYGGACLPAILWVPETFGPALLTRRAKKIRGVDPTAQIFSAAELEPRDLKQLVTRVLTRPINMLVSELIVSSTCAYLALCYAIFYMTFQAFPLIFRDLYGLSPGVTGLCFLPVGAGCILALPVAFSWDGYLSSSKARGEPWTNKQENCRLPLAIAGGPMFAISLFWLGWSARKDVSFVVPMLAGIPFGCGFTLIFIAMLNYLTDAYEIYSASANAASSGSRSILAVVLPLATFPMFGRLGIAGACSLLGGLSGVMCLIPFVFIWKGERIRARSKFCIALKTQKCQMGERSEAIQSSG</sequence>
<protein>
    <recommendedName>
        <fullName evidence="10">Major facilitator superfamily (MFS) profile domain-containing protein</fullName>
    </recommendedName>
</protein>
<dbReference type="SUPFAM" id="SSF103473">
    <property type="entry name" value="MFS general substrate transporter"/>
    <property type="match status" value="1"/>
</dbReference>
<dbReference type="FunFam" id="1.20.1250.20:FF:000082">
    <property type="entry name" value="MFS multidrug transporter, putative"/>
    <property type="match status" value="1"/>
</dbReference>
<comment type="subcellular location">
    <subcellularLocation>
        <location evidence="2">Cell membrane</location>
    </subcellularLocation>
    <subcellularLocation>
        <location evidence="1">Membrane</location>
        <topology evidence="1">Multi-pass membrane protein</topology>
    </subcellularLocation>
</comment>
<feature type="domain" description="Major facilitator superfamily (MFS) profile" evidence="10">
    <location>
        <begin position="79"/>
        <end position="509"/>
    </location>
</feature>
<feature type="compositionally biased region" description="Polar residues" evidence="8">
    <location>
        <begin position="1"/>
        <end position="14"/>
    </location>
</feature>
<keyword evidence="6 9" id="KW-1133">Transmembrane helix</keyword>
<evidence type="ECO:0000256" key="9">
    <source>
        <dbReference type="SAM" id="Phobius"/>
    </source>
</evidence>
<feature type="transmembrane region" description="Helical" evidence="9">
    <location>
        <begin position="423"/>
        <end position="444"/>
    </location>
</feature>
<evidence type="ECO:0000256" key="4">
    <source>
        <dbReference type="ARBA" id="ARBA00022475"/>
    </source>
</evidence>
<feature type="transmembrane region" description="Helical" evidence="9">
    <location>
        <begin position="236"/>
        <end position="256"/>
    </location>
</feature>
<feature type="transmembrane region" description="Helical" evidence="9">
    <location>
        <begin position="147"/>
        <end position="166"/>
    </location>
</feature>
<keyword evidence="7 9" id="KW-0472">Membrane</keyword>
<feature type="transmembrane region" description="Helical" evidence="9">
    <location>
        <begin position="346"/>
        <end position="369"/>
    </location>
</feature>
<evidence type="ECO:0000256" key="7">
    <source>
        <dbReference type="ARBA" id="ARBA00023136"/>
    </source>
</evidence>
<dbReference type="InterPro" id="IPR020846">
    <property type="entry name" value="MFS_dom"/>
</dbReference>
<dbReference type="Pfam" id="PF07690">
    <property type="entry name" value="MFS_1"/>
    <property type="match status" value="1"/>
</dbReference>
<feature type="transmembrane region" description="Helical" evidence="9">
    <location>
        <begin position="172"/>
        <end position="194"/>
    </location>
</feature>
<dbReference type="GO" id="GO:0005886">
    <property type="term" value="C:plasma membrane"/>
    <property type="evidence" value="ECO:0007669"/>
    <property type="project" value="UniProtKB-SubCell"/>
</dbReference>
<evidence type="ECO:0000256" key="1">
    <source>
        <dbReference type="ARBA" id="ARBA00004141"/>
    </source>
</evidence>
<keyword evidence="12" id="KW-1185">Reference proteome</keyword>
<comment type="caution">
    <text evidence="11">The sequence shown here is derived from an EMBL/GenBank/DDBJ whole genome shotgun (WGS) entry which is preliminary data.</text>
</comment>
<evidence type="ECO:0000259" key="10">
    <source>
        <dbReference type="PROSITE" id="PS50850"/>
    </source>
</evidence>
<dbReference type="Proteomes" id="UP000775872">
    <property type="component" value="Unassembled WGS sequence"/>
</dbReference>
<feature type="transmembrane region" description="Helical" evidence="9">
    <location>
        <begin position="117"/>
        <end position="135"/>
    </location>
</feature>
<feature type="transmembrane region" description="Helical" evidence="9">
    <location>
        <begin position="465"/>
        <end position="483"/>
    </location>
</feature>
<evidence type="ECO:0000256" key="6">
    <source>
        <dbReference type="ARBA" id="ARBA00022989"/>
    </source>
</evidence>
<accession>A0A9N9Z2V5</accession>
<feature type="transmembrane region" description="Helical" evidence="9">
    <location>
        <begin position="306"/>
        <end position="326"/>
    </location>
</feature>
<proteinExistence type="inferred from homology"/>
<feature type="transmembrane region" description="Helical" evidence="9">
    <location>
        <begin position="390"/>
        <end position="411"/>
    </location>
</feature>
<dbReference type="PANTHER" id="PTHR23502:SF74">
    <property type="entry name" value="MAJOR FACILITATOR SUPERFAMILY (MFS) PROFILE DOMAIN-CONTAINING PROTEIN"/>
    <property type="match status" value="1"/>
</dbReference>
<evidence type="ECO:0000256" key="2">
    <source>
        <dbReference type="ARBA" id="ARBA00004236"/>
    </source>
</evidence>
<keyword evidence="4" id="KW-1003">Cell membrane</keyword>
<feature type="transmembrane region" description="Helical" evidence="9">
    <location>
        <begin position="489"/>
        <end position="506"/>
    </location>
</feature>
<dbReference type="EMBL" id="CABFOC020000035">
    <property type="protein sequence ID" value="CAH0048072.1"/>
    <property type="molecule type" value="Genomic_DNA"/>
</dbReference>
<reference evidence="11" key="1">
    <citation type="submission" date="2021-10" db="EMBL/GenBank/DDBJ databases">
        <authorList>
            <person name="Piombo E."/>
        </authorList>
    </citation>
    <scope>NUCLEOTIDE SEQUENCE</scope>
</reference>
<feature type="transmembrane region" description="Helical" evidence="9">
    <location>
        <begin position="78"/>
        <end position="97"/>
    </location>
</feature>
<evidence type="ECO:0000256" key="3">
    <source>
        <dbReference type="ARBA" id="ARBA00008335"/>
    </source>
</evidence>
<evidence type="ECO:0000256" key="8">
    <source>
        <dbReference type="SAM" id="MobiDB-lite"/>
    </source>
</evidence>
<evidence type="ECO:0000313" key="12">
    <source>
        <dbReference type="Proteomes" id="UP000775872"/>
    </source>
</evidence>
<dbReference type="Gene3D" id="1.20.1250.20">
    <property type="entry name" value="MFS general substrate transporter like domains"/>
    <property type="match status" value="1"/>
</dbReference>
<keyword evidence="5 9" id="KW-0812">Transmembrane</keyword>
<dbReference type="InterPro" id="IPR011701">
    <property type="entry name" value="MFS"/>
</dbReference>
<organism evidence="11 12">
    <name type="scientific">Clonostachys solani</name>
    <dbReference type="NCBI Taxonomy" id="160281"/>
    <lineage>
        <taxon>Eukaryota</taxon>
        <taxon>Fungi</taxon>
        <taxon>Dikarya</taxon>
        <taxon>Ascomycota</taxon>
        <taxon>Pezizomycotina</taxon>
        <taxon>Sordariomycetes</taxon>
        <taxon>Hypocreomycetidae</taxon>
        <taxon>Hypocreales</taxon>
        <taxon>Bionectriaceae</taxon>
        <taxon>Clonostachys</taxon>
    </lineage>
</organism>
<feature type="region of interest" description="Disordered" evidence="8">
    <location>
        <begin position="1"/>
        <end position="39"/>
    </location>
</feature>
<dbReference type="InterPro" id="IPR036259">
    <property type="entry name" value="MFS_trans_sf"/>
</dbReference>
<evidence type="ECO:0000313" key="11">
    <source>
        <dbReference type="EMBL" id="CAH0048072.1"/>
    </source>
</evidence>
<dbReference type="AlphaFoldDB" id="A0A9N9Z2V5"/>
<name>A0A9N9Z2V5_9HYPO</name>
<evidence type="ECO:0000256" key="5">
    <source>
        <dbReference type="ARBA" id="ARBA00022692"/>
    </source>
</evidence>
<dbReference type="OrthoDB" id="5141738at2759"/>
<gene>
    <name evidence="11" type="ORF">CSOL1703_00000015</name>
</gene>